<protein>
    <submittedName>
        <fullName evidence="2">Uncharacterized protein</fullName>
    </submittedName>
</protein>
<feature type="non-terminal residue" evidence="2">
    <location>
        <position position="1"/>
    </location>
</feature>
<reference evidence="2 3" key="1">
    <citation type="submission" date="2018-10" db="EMBL/GenBank/DDBJ databases">
        <title>Isolation, diversity and antifungal activity of actinobacteria from wheat.</title>
        <authorList>
            <person name="Han C."/>
        </authorList>
    </citation>
    <scope>NUCLEOTIDE SEQUENCE [LARGE SCALE GENOMIC DNA]</scope>
    <source>
        <strain evidence="2 3">NEAU-YY642</strain>
    </source>
</reference>
<keyword evidence="3" id="KW-1185">Reference proteome</keyword>
<evidence type="ECO:0000313" key="2">
    <source>
        <dbReference type="EMBL" id="RMI27612.1"/>
    </source>
</evidence>
<name>A0A3M2KPL9_9ACTN</name>
<sequence>AGGDSDGDGQTPGGGDPGDASGGTPGGDSASGGSGGSSPPADSGGSDGESTGVILRYTPAAGEPEAARIVLDGTCSGTIYRTGVLAPAG</sequence>
<proteinExistence type="predicted"/>
<accession>A0A3M2KPL9</accession>
<organism evidence="2 3">
    <name type="scientific">Streptomyces triticirhizae</name>
    <dbReference type="NCBI Taxonomy" id="2483353"/>
    <lineage>
        <taxon>Bacteria</taxon>
        <taxon>Bacillati</taxon>
        <taxon>Actinomycetota</taxon>
        <taxon>Actinomycetes</taxon>
        <taxon>Kitasatosporales</taxon>
        <taxon>Streptomycetaceae</taxon>
        <taxon>Streptomyces</taxon>
    </lineage>
</organism>
<dbReference type="AlphaFoldDB" id="A0A3M2KPL9"/>
<dbReference type="EMBL" id="RFFJ01000326">
    <property type="protein sequence ID" value="RMI27612.1"/>
    <property type="molecule type" value="Genomic_DNA"/>
</dbReference>
<comment type="caution">
    <text evidence="2">The sequence shown here is derived from an EMBL/GenBank/DDBJ whole genome shotgun (WGS) entry which is preliminary data.</text>
</comment>
<dbReference type="Proteomes" id="UP000278673">
    <property type="component" value="Unassembled WGS sequence"/>
</dbReference>
<feature type="region of interest" description="Disordered" evidence="1">
    <location>
        <begin position="1"/>
        <end position="64"/>
    </location>
</feature>
<feature type="compositionally biased region" description="Gly residues" evidence="1">
    <location>
        <begin position="1"/>
        <end position="36"/>
    </location>
</feature>
<evidence type="ECO:0000256" key="1">
    <source>
        <dbReference type="SAM" id="MobiDB-lite"/>
    </source>
</evidence>
<evidence type="ECO:0000313" key="3">
    <source>
        <dbReference type="Proteomes" id="UP000278673"/>
    </source>
</evidence>
<gene>
    <name evidence="2" type="ORF">EBN88_29095</name>
</gene>